<comment type="caution">
    <text evidence="15">The sequence shown here is derived from an EMBL/GenBank/DDBJ whole genome shotgun (WGS) entry which is preliminary data.</text>
</comment>
<evidence type="ECO:0000256" key="3">
    <source>
        <dbReference type="ARBA" id="ARBA00022679"/>
    </source>
</evidence>
<evidence type="ECO:0000256" key="11">
    <source>
        <dbReference type="HAMAP-Rule" id="MF_00186"/>
    </source>
</evidence>
<evidence type="ECO:0000256" key="12">
    <source>
        <dbReference type="RuleBase" id="RU003733"/>
    </source>
</evidence>
<comment type="activity regulation">
    <text evidence="11">Activated by phosphorylation and inhibited by fructose 1,6-bisphosphate (FBP).</text>
</comment>
<feature type="binding site" evidence="11">
    <location>
        <position position="410"/>
    </location>
    <ligand>
        <name>ADP</name>
        <dbReference type="ChEBI" id="CHEBI:456216"/>
    </ligand>
</feature>
<dbReference type="GO" id="GO:0005524">
    <property type="term" value="F:ATP binding"/>
    <property type="evidence" value="ECO:0007669"/>
    <property type="project" value="UniProtKB-UniRule"/>
</dbReference>
<dbReference type="PROSITE" id="PS00933">
    <property type="entry name" value="FGGY_KINASES_1"/>
    <property type="match status" value="1"/>
</dbReference>
<feature type="binding site" evidence="11">
    <location>
        <position position="266"/>
    </location>
    <ligand>
        <name>ATP</name>
        <dbReference type="ChEBI" id="CHEBI:30616"/>
    </ligand>
</feature>
<dbReference type="Pfam" id="PF02782">
    <property type="entry name" value="FGGY_C"/>
    <property type="match status" value="1"/>
</dbReference>
<feature type="binding site" evidence="11">
    <location>
        <position position="244"/>
    </location>
    <ligand>
        <name>sn-glycerol 3-phosphate</name>
        <dbReference type="ChEBI" id="CHEBI:57597"/>
    </ligand>
</feature>
<reference evidence="15" key="1">
    <citation type="submission" date="2020-08" db="EMBL/GenBank/DDBJ databases">
        <title>Genome public.</title>
        <authorList>
            <person name="Liu C."/>
            <person name="Sun Q."/>
        </authorList>
    </citation>
    <scope>NUCLEOTIDE SEQUENCE</scope>
    <source>
        <strain evidence="15">NSJ-63</strain>
    </source>
</reference>
<evidence type="ECO:0000313" key="15">
    <source>
        <dbReference type="EMBL" id="MBC8537552.1"/>
    </source>
</evidence>
<feature type="binding site" evidence="11">
    <location>
        <position position="82"/>
    </location>
    <ligand>
        <name>glycerol</name>
        <dbReference type="ChEBI" id="CHEBI:17754"/>
    </ligand>
</feature>
<keyword evidence="3 11" id="KW-0808">Transferase</keyword>
<dbReference type="EMBL" id="JACRSS010000001">
    <property type="protein sequence ID" value="MBC8537552.1"/>
    <property type="molecule type" value="Genomic_DNA"/>
</dbReference>
<dbReference type="PIRSF" id="PIRSF000538">
    <property type="entry name" value="GlpK"/>
    <property type="match status" value="1"/>
</dbReference>
<dbReference type="Proteomes" id="UP000617951">
    <property type="component" value="Unassembled WGS sequence"/>
</dbReference>
<comment type="pathway">
    <text evidence="1 11">Polyol metabolism; glycerol degradation via glycerol kinase pathway; sn-glycerol 3-phosphate from glycerol: step 1/1.</text>
</comment>
<dbReference type="AlphaFoldDB" id="A0A926DGT1"/>
<dbReference type="GO" id="GO:0019563">
    <property type="term" value="P:glycerol catabolic process"/>
    <property type="evidence" value="ECO:0007669"/>
    <property type="project" value="UniProtKB-UniRule"/>
</dbReference>
<sequence>MGRYILALDQGTSSSRAILYGDSFTPVASSQREFKQHYLNDSWVEHDPREIWETQYQMAVAAIKNAGISPREIASIGITNQRETTIIWDRNTGEPIYNAIVWMCRRTSDYCLTLKEQGWSERIRKKTGLIIDAYFSATKIHWILENVPGAREKAQKGELMFGTVDTWLLYKLTGGKVHATDYTNASRTMMFNIHTGEYDGELLDLFEIPLSMLPEVRPSSGDFGKTDPSLFDGAEIPIGGIAGDQQSALFGHGCFSDGMAKNTYGTGCFTLMNTGENPVESAHGLVTTIAAHLNGKTTYALEGSVFNAGSSIKWLRDEMRLIEHAADSEAASLRVSDSDGVYVVPAFSGLGAPYWDMYARGIIVGLTRNTNKNHIIRATLESIAFQTADVLFAMEKDFGAPIKSLEVDGGACANNFLMQFQADILDCRVLRPRNIEVTALGAAYLAGLSCGIAGSCDELSSLIQMEREFLPNMSQKRRENLMRGWSKAVNRSQNWAE</sequence>
<feature type="binding site" evidence="11">
    <location>
        <position position="83"/>
    </location>
    <ligand>
        <name>sn-glycerol 3-phosphate</name>
        <dbReference type="ChEBI" id="CHEBI:57597"/>
    </ligand>
</feature>
<feature type="binding site" evidence="11">
    <location>
        <position position="309"/>
    </location>
    <ligand>
        <name>ADP</name>
        <dbReference type="ChEBI" id="CHEBI:456216"/>
    </ligand>
</feature>
<keyword evidence="6 11" id="KW-0319">Glycerol metabolism</keyword>
<accession>A0A926DGT1</accession>
<dbReference type="PROSITE" id="PS00445">
    <property type="entry name" value="FGGY_KINASES_2"/>
    <property type="match status" value="1"/>
</dbReference>
<proteinExistence type="inferred from homology"/>
<feature type="binding site" evidence="11">
    <location>
        <position position="134"/>
    </location>
    <ligand>
        <name>sn-glycerol 3-phosphate</name>
        <dbReference type="ChEBI" id="CHEBI:57597"/>
    </ligand>
</feature>
<feature type="domain" description="Carbohydrate kinase FGGY C-terminal" evidence="14">
    <location>
        <begin position="261"/>
        <end position="449"/>
    </location>
</feature>
<feature type="binding site" evidence="11">
    <location>
        <position position="16"/>
    </location>
    <ligand>
        <name>ADP</name>
        <dbReference type="ChEBI" id="CHEBI:456216"/>
    </ligand>
</feature>
<evidence type="ECO:0000256" key="8">
    <source>
        <dbReference type="ARBA" id="ARBA00052101"/>
    </source>
</evidence>
<dbReference type="SUPFAM" id="SSF53067">
    <property type="entry name" value="Actin-like ATPase domain"/>
    <property type="match status" value="2"/>
</dbReference>
<feature type="binding site" evidence="11">
    <location>
        <position position="12"/>
    </location>
    <ligand>
        <name>sn-glycerol 3-phosphate</name>
        <dbReference type="ChEBI" id="CHEBI:57597"/>
    </ligand>
</feature>
<comment type="subunit">
    <text evidence="10 11">Homotetramer and homodimer (in equilibrium).</text>
</comment>
<evidence type="ECO:0000256" key="2">
    <source>
        <dbReference type="ARBA" id="ARBA00009156"/>
    </source>
</evidence>
<evidence type="ECO:0000313" key="16">
    <source>
        <dbReference type="Proteomes" id="UP000617951"/>
    </source>
</evidence>
<dbReference type="GO" id="GO:0006072">
    <property type="term" value="P:glycerol-3-phosphate metabolic process"/>
    <property type="evidence" value="ECO:0007669"/>
    <property type="project" value="InterPro"/>
</dbReference>
<feature type="binding site" evidence="11">
    <location>
        <position position="244"/>
    </location>
    <ligand>
        <name>glycerol</name>
        <dbReference type="ChEBI" id="CHEBI:17754"/>
    </ligand>
</feature>
<feature type="binding site" evidence="11">
    <location>
        <position position="309"/>
    </location>
    <ligand>
        <name>ATP</name>
        <dbReference type="ChEBI" id="CHEBI:30616"/>
    </ligand>
</feature>
<protein>
    <recommendedName>
        <fullName evidence="11">Glycerol kinase</fullName>
        <ecNumber evidence="11">2.7.1.30</ecNumber>
    </recommendedName>
    <alternativeName>
        <fullName evidence="11">ATP:glycerol 3-phosphotransferase</fullName>
    </alternativeName>
    <alternativeName>
        <fullName evidence="11">Glycerokinase</fullName>
        <shortName evidence="11">GK</shortName>
    </alternativeName>
</protein>
<dbReference type="FunFam" id="3.30.420.40:FF:000008">
    <property type="entry name" value="Glycerol kinase"/>
    <property type="match status" value="1"/>
</dbReference>
<feature type="binding site" evidence="11">
    <location>
        <position position="266"/>
    </location>
    <ligand>
        <name>ADP</name>
        <dbReference type="ChEBI" id="CHEBI:456216"/>
    </ligand>
</feature>
<name>A0A926DGT1_9FIRM</name>
<comment type="function">
    <text evidence="9 11">Key enzyme in the regulation of glycerol uptake and metabolism. Catalyzes the phosphorylation of glycerol to yield sn-glycerol 3-phosphate.</text>
</comment>
<feature type="binding site" evidence="11">
    <location>
        <position position="12"/>
    </location>
    <ligand>
        <name>ATP</name>
        <dbReference type="ChEBI" id="CHEBI:30616"/>
    </ligand>
</feature>
<dbReference type="NCBIfam" id="NF000756">
    <property type="entry name" value="PRK00047.1"/>
    <property type="match status" value="1"/>
</dbReference>
<dbReference type="HAMAP" id="MF_00186">
    <property type="entry name" value="Glycerol_kin"/>
    <property type="match status" value="1"/>
</dbReference>
<feature type="binding site" evidence="11">
    <location>
        <position position="12"/>
    </location>
    <ligand>
        <name>ADP</name>
        <dbReference type="ChEBI" id="CHEBI:456216"/>
    </ligand>
</feature>
<keyword evidence="5 11" id="KW-0418">Kinase</keyword>
<evidence type="ECO:0000259" key="13">
    <source>
        <dbReference type="Pfam" id="PF00370"/>
    </source>
</evidence>
<feature type="binding site" evidence="11">
    <location>
        <position position="245"/>
    </location>
    <ligand>
        <name>glycerol</name>
        <dbReference type="ChEBI" id="CHEBI:17754"/>
    </ligand>
</feature>
<dbReference type="InterPro" id="IPR018483">
    <property type="entry name" value="Carb_kinase_FGGY_CS"/>
</dbReference>
<dbReference type="Gene3D" id="3.30.420.40">
    <property type="match status" value="2"/>
</dbReference>
<evidence type="ECO:0000256" key="4">
    <source>
        <dbReference type="ARBA" id="ARBA00022741"/>
    </source>
</evidence>
<dbReference type="InterPro" id="IPR043129">
    <property type="entry name" value="ATPase_NBD"/>
</dbReference>
<feature type="binding site" evidence="11">
    <location>
        <position position="410"/>
    </location>
    <ligand>
        <name>ATP</name>
        <dbReference type="ChEBI" id="CHEBI:30616"/>
    </ligand>
</feature>
<evidence type="ECO:0000256" key="6">
    <source>
        <dbReference type="ARBA" id="ARBA00022798"/>
    </source>
</evidence>
<dbReference type="CDD" id="cd07786">
    <property type="entry name" value="FGGY_EcGK_like"/>
    <property type="match status" value="1"/>
</dbReference>
<feature type="binding site" evidence="11">
    <location>
        <position position="14"/>
    </location>
    <ligand>
        <name>ATP</name>
        <dbReference type="ChEBI" id="CHEBI:30616"/>
    </ligand>
</feature>
<feature type="binding site" evidence="11">
    <location>
        <position position="83"/>
    </location>
    <ligand>
        <name>glycerol</name>
        <dbReference type="ChEBI" id="CHEBI:17754"/>
    </ligand>
</feature>
<keyword evidence="4 11" id="KW-0547">Nucleotide-binding</keyword>
<dbReference type="PANTHER" id="PTHR10196">
    <property type="entry name" value="SUGAR KINASE"/>
    <property type="match status" value="1"/>
</dbReference>
<dbReference type="Pfam" id="PF00370">
    <property type="entry name" value="FGGY_N"/>
    <property type="match status" value="1"/>
</dbReference>
<feature type="binding site" evidence="11">
    <location>
        <position position="13"/>
    </location>
    <ligand>
        <name>ATP</name>
        <dbReference type="ChEBI" id="CHEBI:30616"/>
    </ligand>
</feature>
<keyword evidence="7 11" id="KW-0067">ATP-binding</keyword>
<evidence type="ECO:0000256" key="7">
    <source>
        <dbReference type="ARBA" id="ARBA00022840"/>
    </source>
</evidence>
<comment type="similarity">
    <text evidence="2 11 12">Belongs to the FGGY kinase family.</text>
</comment>
<feature type="binding site" evidence="11">
    <location>
        <position position="134"/>
    </location>
    <ligand>
        <name>glycerol</name>
        <dbReference type="ChEBI" id="CHEBI:17754"/>
    </ligand>
</feature>
<feature type="binding site" evidence="11">
    <location>
        <position position="82"/>
    </location>
    <ligand>
        <name>sn-glycerol 3-phosphate</name>
        <dbReference type="ChEBI" id="CHEBI:57597"/>
    </ligand>
</feature>
<feature type="binding site" evidence="11">
    <location>
        <position position="414"/>
    </location>
    <ligand>
        <name>ADP</name>
        <dbReference type="ChEBI" id="CHEBI:456216"/>
    </ligand>
</feature>
<dbReference type="EC" id="2.7.1.30" evidence="11"/>
<dbReference type="GO" id="GO:0004370">
    <property type="term" value="F:glycerol kinase activity"/>
    <property type="evidence" value="ECO:0007669"/>
    <property type="project" value="UniProtKB-UniRule"/>
</dbReference>
<evidence type="ECO:0000256" key="9">
    <source>
        <dbReference type="ARBA" id="ARBA00054633"/>
    </source>
</evidence>
<gene>
    <name evidence="11 15" type="primary">glpK</name>
    <name evidence="15" type="ORF">H8693_01225</name>
</gene>
<organism evidence="15 16">
    <name type="scientific">Guopingia tenuis</name>
    <dbReference type="NCBI Taxonomy" id="2763656"/>
    <lineage>
        <taxon>Bacteria</taxon>
        <taxon>Bacillati</taxon>
        <taxon>Bacillota</taxon>
        <taxon>Clostridia</taxon>
        <taxon>Christensenellales</taxon>
        <taxon>Christensenellaceae</taxon>
        <taxon>Guopingia</taxon>
    </lineage>
</organism>
<dbReference type="NCBIfam" id="TIGR01311">
    <property type="entry name" value="glycerol_kin"/>
    <property type="match status" value="1"/>
</dbReference>
<evidence type="ECO:0000259" key="14">
    <source>
        <dbReference type="Pfam" id="PF02782"/>
    </source>
</evidence>
<dbReference type="InterPro" id="IPR000577">
    <property type="entry name" value="Carb_kinase_FGGY"/>
</dbReference>
<feature type="domain" description="Carbohydrate kinase FGGY N-terminal" evidence="13">
    <location>
        <begin position="4"/>
        <end position="251"/>
    </location>
</feature>
<dbReference type="RefSeq" id="WP_249279454.1">
    <property type="nucleotide sequence ID" value="NZ_JACRSS010000001.1"/>
</dbReference>
<comment type="catalytic activity">
    <reaction evidence="8 11">
        <text>glycerol + ATP = sn-glycerol 3-phosphate + ADP + H(+)</text>
        <dbReference type="Rhea" id="RHEA:21644"/>
        <dbReference type="ChEBI" id="CHEBI:15378"/>
        <dbReference type="ChEBI" id="CHEBI:17754"/>
        <dbReference type="ChEBI" id="CHEBI:30616"/>
        <dbReference type="ChEBI" id="CHEBI:57597"/>
        <dbReference type="ChEBI" id="CHEBI:456216"/>
        <dbReference type="EC" id="2.7.1.30"/>
    </reaction>
</comment>
<dbReference type="PANTHER" id="PTHR10196:SF69">
    <property type="entry name" value="GLYCEROL KINASE"/>
    <property type="match status" value="1"/>
</dbReference>
<evidence type="ECO:0000256" key="5">
    <source>
        <dbReference type="ARBA" id="ARBA00022777"/>
    </source>
</evidence>
<dbReference type="GO" id="GO:0005829">
    <property type="term" value="C:cytosol"/>
    <property type="evidence" value="ECO:0007669"/>
    <property type="project" value="TreeGrafter"/>
</dbReference>
<keyword evidence="16" id="KW-1185">Reference proteome</keyword>
<dbReference type="InterPro" id="IPR018484">
    <property type="entry name" value="FGGY_N"/>
</dbReference>
<dbReference type="InterPro" id="IPR005999">
    <property type="entry name" value="Glycerol_kin"/>
</dbReference>
<evidence type="ECO:0000256" key="1">
    <source>
        <dbReference type="ARBA" id="ARBA00005190"/>
    </source>
</evidence>
<comment type="caution">
    <text evidence="11">Lacks conserved residue(s) required for the propagation of feature annotation.</text>
</comment>
<evidence type="ECO:0000256" key="10">
    <source>
        <dbReference type="ARBA" id="ARBA00063665"/>
    </source>
</evidence>
<dbReference type="FunFam" id="3.30.420.40:FF:000007">
    <property type="entry name" value="Glycerol kinase"/>
    <property type="match status" value="1"/>
</dbReference>
<dbReference type="InterPro" id="IPR018485">
    <property type="entry name" value="FGGY_C"/>
</dbReference>